<organism evidence="2 3">
    <name type="scientific">Glaciihabitans arcticus</name>
    <dbReference type="NCBI Taxonomy" id="2668039"/>
    <lineage>
        <taxon>Bacteria</taxon>
        <taxon>Bacillati</taxon>
        <taxon>Actinomycetota</taxon>
        <taxon>Actinomycetes</taxon>
        <taxon>Micrococcales</taxon>
        <taxon>Microbacteriaceae</taxon>
        <taxon>Glaciihabitans</taxon>
    </lineage>
</organism>
<dbReference type="Proteomes" id="UP000294194">
    <property type="component" value="Unassembled WGS sequence"/>
</dbReference>
<keyword evidence="3" id="KW-1185">Reference proteome</keyword>
<gene>
    <name evidence="2" type="ORF">EYE40_10840</name>
</gene>
<evidence type="ECO:0000313" key="3">
    <source>
        <dbReference type="Proteomes" id="UP000294194"/>
    </source>
</evidence>
<protein>
    <submittedName>
        <fullName evidence="2">Uncharacterized protein</fullName>
    </submittedName>
</protein>
<accession>A0A4Q9GS69</accession>
<evidence type="ECO:0000313" key="2">
    <source>
        <dbReference type="EMBL" id="TBN57846.1"/>
    </source>
</evidence>
<dbReference type="RefSeq" id="WP_130981955.1">
    <property type="nucleotide sequence ID" value="NZ_SISG01000001.1"/>
</dbReference>
<keyword evidence="1" id="KW-0812">Transmembrane</keyword>
<reference evidence="3" key="1">
    <citation type="submission" date="2019-02" db="EMBL/GenBank/DDBJ databases">
        <title>Glaciihabitans arcticus sp. nov., a psychrotolerant bacterium isolated from polar soil.</title>
        <authorList>
            <person name="Dahal R.H."/>
        </authorList>
    </citation>
    <scope>NUCLEOTIDE SEQUENCE [LARGE SCALE GENOMIC DNA]</scope>
    <source>
        <strain evidence="3">RP-3-7</strain>
    </source>
</reference>
<evidence type="ECO:0000256" key="1">
    <source>
        <dbReference type="SAM" id="Phobius"/>
    </source>
</evidence>
<keyword evidence="1" id="KW-0472">Membrane</keyword>
<sequence length="621" mass="66075">MRRVHSEESGIALVSVISLSSILALLAVAGIAFSVSSYTKARDDQDYNGALAAAYAAVEEYQSRLANNPAYVRFGNPASKYTSYVNPTTPSDTSDMSIVSLPATTNPAFGVGKTGTWADVPGSSSNAQYRYEVNNAHYDSEGTLTLRATGRVGSETRSIVADLKQDGFVNYVYFTDFETSDPYDVTSSCYKYAWGTGTAQRPTSCGEIQFGANDVLDGAVHSNDKMVFCGAEFKAKVTTEWNPVGTNVRYKKGSGCANPKPATLVVEASEHIEMPKTNLELKKETRYDLIASDVPNPGCLYTGPTSIVFKDNGDMVVKSPWTKFTQVGAALPVANQGRNLIVGGKYVCGNPTDLASAAGATVKVPDNNLIFVQDVPALRAGNAAAQDPNYTVKTSPPNTTVKCDGYYTGPTNNRVWNRPNNGLGYPILGENYAKETGAPANAYKCQSGDLFLEGKLKGKLTVAAQNFVYVVNDVTYKTPADDVLGIVGQEAVVVWNPSTGAASNGCITTVSASIPNSCDSVANGRTIQGAILSVGHTFTVQNYASIGDRGKLNLLGSIAQKFRGPVGTGGDPGTGYDKVYKYDTRFVNIAPPKFLAPASTTYGVSTWSEINPVYNSDGTYK</sequence>
<dbReference type="EMBL" id="SISG01000001">
    <property type="protein sequence ID" value="TBN57846.1"/>
    <property type="molecule type" value="Genomic_DNA"/>
</dbReference>
<proteinExistence type="predicted"/>
<feature type="transmembrane region" description="Helical" evidence="1">
    <location>
        <begin position="12"/>
        <end position="35"/>
    </location>
</feature>
<comment type="caution">
    <text evidence="2">The sequence shown here is derived from an EMBL/GenBank/DDBJ whole genome shotgun (WGS) entry which is preliminary data.</text>
</comment>
<dbReference type="AlphaFoldDB" id="A0A4Q9GS69"/>
<name>A0A4Q9GS69_9MICO</name>
<keyword evidence="1" id="KW-1133">Transmembrane helix</keyword>